<protein>
    <submittedName>
        <fullName evidence="2">Uncharacterized protein</fullName>
    </submittedName>
</protein>
<evidence type="ECO:0000313" key="3">
    <source>
        <dbReference type="Proteomes" id="UP001281761"/>
    </source>
</evidence>
<comment type="caution">
    <text evidence="2">The sequence shown here is derived from an EMBL/GenBank/DDBJ whole genome shotgun (WGS) entry which is preliminary data.</text>
</comment>
<evidence type="ECO:0000256" key="1">
    <source>
        <dbReference type="SAM" id="MobiDB-lite"/>
    </source>
</evidence>
<reference evidence="2 3" key="1">
    <citation type="journal article" date="2022" name="bioRxiv">
        <title>Genomics of Preaxostyla Flagellates Illuminates Evolutionary Transitions and the Path Towards Mitochondrial Loss.</title>
        <authorList>
            <person name="Novak L.V.F."/>
            <person name="Treitli S.C."/>
            <person name="Pyrih J."/>
            <person name="Halakuc P."/>
            <person name="Pipaliya S.V."/>
            <person name="Vacek V."/>
            <person name="Brzon O."/>
            <person name="Soukal P."/>
            <person name="Eme L."/>
            <person name="Dacks J.B."/>
            <person name="Karnkowska A."/>
            <person name="Elias M."/>
            <person name="Hampl V."/>
        </authorList>
    </citation>
    <scope>NUCLEOTIDE SEQUENCE [LARGE SCALE GENOMIC DNA]</scope>
    <source>
        <strain evidence="2">NAU3</strain>
        <tissue evidence="2">Gut</tissue>
    </source>
</reference>
<keyword evidence="3" id="KW-1185">Reference proteome</keyword>
<gene>
    <name evidence="2" type="ORF">BLNAU_11148</name>
</gene>
<name>A0ABQ9XNC0_9EUKA</name>
<organism evidence="2 3">
    <name type="scientific">Blattamonas nauphoetae</name>
    <dbReference type="NCBI Taxonomy" id="2049346"/>
    <lineage>
        <taxon>Eukaryota</taxon>
        <taxon>Metamonada</taxon>
        <taxon>Preaxostyla</taxon>
        <taxon>Oxymonadida</taxon>
        <taxon>Blattamonas</taxon>
    </lineage>
</organism>
<dbReference type="Proteomes" id="UP001281761">
    <property type="component" value="Unassembled WGS sequence"/>
</dbReference>
<accession>A0ABQ9XNC0</accession>
<feature type="compositionally biased region" description="Basic and acidic residues" evidence="1">
    <location>
        <begin position="219"/>
        <end position="234"/>
    </location>
</feature>
<proteinExistence type="predicted"/>
<sequence length="242" mass="26381">MFAIHFQTQDDLAIPSFCSVRQHLQPFQSTPPSHLRNSFSSGFIDTPRSFMTPTFDSQMPDELSITTPDTAQHSLLGDLTLTGSPSMLGIPHFSSLDSPHMFADGFLGAQQQDVPTASFGSSVSTPVRPTLSNTGFTPFGSAQISQSSINEMPRPRLFTIPPPTAGSHSPFIALNEDGEDHTSLRIPSLSLLNMPRVPAMHPSPTASHRRRWRQTGEGPHPESERSDCPEKSASDSEDPTEQ</sequence>
<dbReference type="EMBL" id="JARBJD010000085">
    <property type="protein sequence ID" value="KAK2953888.1"/>
    <property type="molecule type" value="Genomic_DNA"/>
</dbReference>
<evidence type="ECO:0000313" key="2">
    <source>
        <dbReference type="EMBL" id="KAK2953888.1"/>
    </source>
</evidence>
<feature type="region of interest" description="Disordered" evidence="1">
    <location>
        <begin position="195"/>
        <end position="242"/>
    </location>
</feature>